<dbReference type="Proteomes" id="UP000748756">
    <property type="component" value="Unassembled WGS sequence"/>
</dbReference>
<proteinExistence type="predicted"/>
<feature type="region of interest" description="Disordered" evidence="1">
    <location>
        <begin position="34"/>
        <end position="87"/>
    </location>
</feature>
<feature type="compositionally biased region" description="Pro residues" evidence="1">
    <location>
        <begin position="385"/>
        <end position="400"/>
    </location>
</feature>
<dbReference type="InterPro" id="IPR006015">
    <property type="entry name" value="Universal_stress_UspA"/>
</dbReference>
<dbReference type="AlphaFoldDB" id="A0A9P5S5Q4"/>
<feature type="domain" description="UspA" evidence="2">
    <location>
        <begin position="124"/>
        <end position="265"/>
    </location>
</feature>
<dbReference type="CDD" id="cd23659">
    <property type="entry name" value="USP_At3g01520-like"/>
    <property type="match status" value="1"/>
</dbReference>
<keyword evidence="4" id="KW-1185">Reference proteome</keyword>
<sequence>MIISTPKIGDLSDDNTLTMSNTLANALITADFSYSPPRKHHKKTPSNSTNNTITTNTTNSTSNTNENGPQPRTPATPTKSSRRASTTGYVSRVGFDTLGCDATSEYAFTLQSKTEDWSRSKHSRTFLVGTDLNDYSAHALHWVMENMVENGDEIVALRVVPVELRDSLSKTKIPSFQGQETAARAEATKIMDTIREKNTSNKQISIVVEYLVGNVRDTIQHMTRLYQPDMLVVGTRGRSSVKGFLLGSVSRYCLHHSTVPVIVVRPERKLNKSKNKAKGIFRRRSSVMENGQGYQPHSMHMSSSSFDLRRSSQSNGSSNSTLLDGQMPLFPSATIHAGESFPGVRNSMGFSNQRTNSRPLSSLFAPLSPPNSSPISTASSTTITLPPPQPMRSPAPPPPEGVLKMKKSLTMDGSSTGSSKGSGKGIFGRSSGGFLFPSKNKSEKDKEKESNGGGGGGGGGGGIGGFIRGKKRHSHGGGGGGGEGV</sequence>
<feature type="region of interest" description="Disordered" evidence="1">
    <location>
        <begin position="287"/>
        <end position="325"/>
    </location>
</feature>
<evidence type="ECO:0000313" key="4">
    <source>
        <dbReference type="Proteomes" id="UP000748756"/>
    </source>
</evidence>
<feature type="compositionally biased region" description="Polar residues" evidence="1">
    <location>
        <begin position="68"/>
        <end position="87"/>
    </location>
</feature>
<feature type="compositionally biased region" description="Low complexity" evidence="1">
    <location>
        <begin position="302"/>
        <end position="320"/>
    </location>
</feature>
<evidence type="ECO:0000313" key="3">
    <source>
        <dbReference type="EMBL" id="KAF9155203.1"/>
    </source>
</evidence>
<dbReference type="EMBL" id="JAAAUQ010000078">
    <property type="protein sequence ID" value="KAF9155203.1"/>
    <property type="molecule type" value="Genomic_DNA"/>
</dbReference>
<dbReference type="OrthoDB" id="843225at2759"/>
<reference evidence="3" key="1">
    <citation type="journal article" date="2020" name="Fungal Divers.">
        <title>Resolving the Mortierellaceae phylogeny through synthesis of multi-gene phylogenetics and phylogenomics.</title>
        <authorList>
            <person name="Vandepol N."/>
            <person name="Liber J."/>
            <person name="Desiro A."/>
            <person name="Na H."/>
            <person name="Kennedy M."/>
            <person name="Barry K."/>
            <person name="Grigoriev I.V."/>
            <person name="Miller A.N."/>
            <person name="O'Donnell K."/>
            <person name="Stajich J.E."/>
            <person name="Bonito G."/>
        </authorList>
    </citation>
    <scope>NUCLEOTIDE SEQUENCE</scope>
    <source>
        <strain evidence="3">NRRL 6426</strain>
    </source>
</reference>
<dbReference type="PRINTS" id="PR01438">
    <property type="entry name" value="UNVRSLSTRESS"/>
</dbReference>
<feature type="compositionally biased region" description="Gly residues" evidence="1">
    <location>
        <begin position="476"/>
        <end position="485"/>
    </location>
</feature>
<dbReference type="PANTHER" id="PTHR47815:SF1">
    <property type="entry name" value="UNIVERSAL STRESS PROTEIN A FAMILY PROTEIN C25B2.10"/>
    <property type="match status" value="1"/>
</dbReference>
<dbReference type="InterPro" id="IPR014729">
    <property type="entry name" value="Rossmann-like_a/b/a_fold"/>
</dbReference>
<gene>
    <name evidence="3" type="ORF">BG015_010693</name>
</gene>
<name>A0A9P5S5Q4_9FUNG</name>
<comment type="caution">
    <text evidence="3">The sequence shown here is derived from an EMBL/GenBank/DDBJ whole genome shotgun (WGS) entry which is preliminary data.</text>
</comment>
<dbReference type="PANTHER" id="PTHR47815">
    <property type="entry name" value="UNIVERSAL STRESS PROTEIN A FAMILY PROTEIN C25B2.10"/>
    <property type="match status" value="1"/>
</dbReference>
<dbReference type="Gene3D" id="3.40.50.620">
    <property type="entry name" value="HUPs"/>
    <property type="match status" value="1"/>
</dbReference>
<evidence type="ECO:0000259" key="2">
    <source>
        <dbReference type="Pfam" id="PF00582"/>
    </source>
</evidence>
<accession>A0A9P5S5Q4</accession>
<protein>
    <recommendedName>
        <fullName evidence="2">UspA domain-containing protein</fullName>
    </recommendedName>
</protein>
<dbReference type="SUPFAM" id="SSF52402">
    <property type="entry name" value="Adenine nucleotide alpha hydrolases-like"/>
    <property type="match status" value="1"/>
</dbReference>
<evidence type="ECO:0000256" key="1">
    <source>
        <dbReference type="SAM" id="MobiDB-lite"/>
    </source>
</evidence>
<feature type="region of interest" description="Disordered" evidence="1">
    <location>
        <begin position="346"/>
        <end position="485"/>
    </location>
</feature>
<feature type="compositionally biased region" description="Basic and acidic residues" evidence="1">
    <location>
        <begin position="440"/>
        <end position="450"/>
    </location>
</feature>
<dbReference type="Pfam" id="PF00582">
    <property type="entry name" value="Usp"/>
    <property type="match status" value="1"/>
</dbReference>
<organism evidence="3 4">
    <name type="scientific">Linnemannia schmuckeri</name>
    <dbReference type="NCBI Taxonomy" id="64567"/>
    <lineage>
        <taxon>Eukaryota</taxon>
        <taxon>Fungi</taxon>
        <taxon>Fungi incertae sedis</taxon>
        <taxon>Mucoromycota</taxon>
        <taxon>Mortierellomycotina</taxon>
        <taxon>Mortierellomycetes</taxon>
        <taxon>Mortierellales</taxon>
        <taxon>Mortierellaceae</taxon>
        <taxon>Linnemannia</taxon>
    </lineage>
</organism>
<feature type="compositionally biased region" description="Low complexity" evidence="1">
    <location>
        <begin position="46"/>
        <end position="67"/>
    </location>
</feature>
<dbReference type="InterPro" id="IPR006016">
    <property type="entry name" value="UspA"/>
</dbReference>
<feature type="compositionally biased region" description="Low complexity" evidence="1">
    <location>
        <begin position="357"/>
        <end position="366"/>
    </location>
</feature>
<feature type="compositionally biased region" description="Low complexity" evidence="1">
    <location>
        <begin position="373"/>
        <end position="384"/>
    </location>
</feature>
<feature type="compositionally biased region" description="Gly residues" evidence="1">
    <location>
        <begin position="451"/>
        <end position="467"/>
    </location>
</feature>